<name>A0A9N9H306_9GLOM</name>
<dbReference type="Pfam" id="PF02214">
    <property type="entry name" value="BTB_2"/>
    <property type="match status" value="1"/>
</dbReference>
<dbReference type="PANTHER" id="PTHR14499:SF136">
    <property type="entry name" value="GH08630P"/>
    <property type="match status" value="1"/>
</dbReference>
<dbReference type="SUPFAM" id="SSF54695">
    <property type="entry name" value="POZ domain"/>
    <property type="match status" value="1"/>
</dbReference>
<dbReference type="Proteomes" id="UP000789739">
    <property type="component" value="Unassembled WGS sequence"/>
</dbReference>
<dbReference type="OrthoDB" id="10025005at2759"/>
<dbReference type="AlphaFoldDB" id="A0A9N9H306"/>
<comment type="caution">
    <text evidence="2">The sequence shown here is derived from an EMBL/GenBank/DDBJ whole genome shotgun (WGS) entry which is preliminary data.</text>
</comment>
<dbReference type="Gene3D" id="3.30.710.10">
    <property type="entry name" value="Potassium Channel Kv1.1, Chain A"/>
    <property type="match status" value="1"/>
</dbReference>
<dbReference type="GO" id="GO:0051260">
    <property type="term" value="P:protein homooligomerization"/>
    <property type="evidence" value="ECO:0007669"/>
    <property type="project" value="InterPro"/>
</dbReference>
<feature type="domain" description="Potassium channel tetramerisation-type BTB" evidence="1">
    <location>
        <begin position="32"/>
        <end position="122"/>
    </location>
</feature>
<accession>A0A9N9H306</accession>
<proteinExistence type="predicted"/>
<evidence type="ECO:0000313" key="2">
    <source>
        <dbReference type="EMBL" id="CAG8643552.1"/>
    </source>
</evidence>
<organism evidence="2 3">
    <name type="scientific">Paraglomus brasilianum</name>
    <dbReference type="NCBI Taxonomy" id="144538"/>
    <lineage>
        <taxon>Eukaryota</taxon>
        <taxon>Fungi</taxon>
        <taxon>Fungi incertae sedis</taxon>
        <taxon>Mucoromycota</taxon>
        <taxon>Glomeromycotina</taxon>
        <taxon>Glomeromycetes</taxon>
        <taxon>Paraglomerales</taxon>
        <taxon>Paraglomeraceae</taxon>
        <taxon>Paraglomus</taxon>
    </lineage>
</organism>
<reference evidence="2" key="1">
    <citation type="submission" date="2021-06" db="EMBL/GenBank/DDBJ databases">
        <authorList>
            <person name="Kallberg Y."/>
            <person name="Tangrot J."/>
            <person name="Rosling A."/>
        </authorList>
    </citation>
    <scope>NUCLEOTIDE SEQUENCE</scope>
    <source>
        <strain evidence="2">BR232B</strain>
    </source>
</reference>
<keyword evidence="3" id="KW-1185">Reference proteome</keyword>
<evidence type="ECO:0000313" key="3">
    <source>
        <dbReference type="Proteomes" id="UP000789739"/>
    </source>
</evidence>
<sequence length="259" mass="30634">MQDFVGEKPLTAHVIRQKNRMAECSHSKDERVYETYKSTLMAYPETLLGTMFQDRNNNLLRPTNDNEYFFDRDGHIFRYIMQYYRTGEIAWPRRTKICDPWFQDISGTELKRELDYFQIPTTGIGLILDDDDLSFERAAATRVDDFMNALKEALFETITNFKTKVGITFNWDRSEPTVNPRIERVITIVGPFGTIGYHILHMFGMEIEKYLQTLFPQLEVRIDKFFTDTPRAYVNVYMYSNNPLDRNKILNYSCLAERE</sequence>
<dbReference type="EMBL" id="CAJVPI010002448">
    <property type="protein sequence ID" value="CAG8643552.1"/>
    <property type="molecule type" value="Genomic_DNA"/>
</dbReference>
<evidence type="ECO:0000259" key="1">
    <source>
        <dbReference type="Pfam" id="PF02214"/>
    </source>
</evidence>
<protein>
    <submittedName>
        <fullName evidence="2">162_t:CDS:1</fullName>
    </submittedName>
</protein>
<dbReference type="InterPro" id="IPR011333">
    <property type="entry name" value="SKP1/BTB/POZ_sf"/>
</dbReference>
<gene>
    <name evidence="2" type="ORF">PBRASI_LOCUS9902</name>
</gene>
<dbReference type="PANTHER" id="PTHR14499">
    <property type="entry name" value="POTASSIUM CHANNEL TETRAMERIZATION DOMAIN-CONTAINING"/>
    <property type="match status" value="1"/>
</dbReference>
<dbReference type="InterPro" id="IPR003131">
    <property type="entry name" value="T1-type_BTB"/>
</dbReference>